<evidence type="ECO:0000313" key="2">
    <source>
        <dbReference type="Proteomes" id="UP000005384"/>
    </source>
</evidence>
<reference evidence="1 2" key="1">
    <citation type="submission" date="2011-08" db="EMBL/GenBank/DDBJ databases">
        <title>The Genome Sequence of Clostridium hathewayi WAL-18680.</title>
        <authorList>
            <consortium name="The Broad Institute Genome Sequencing Platform"/>
            <person name="Earl A."/>
            <person name="Ward D."/>
            <person name="Feldgarden M."/>
            <person name="Gevers D."/>
            <person name="Finegold S.M."/>
            <person name="Summanen P.H."/>
            <person name="Molitoris D.R."/>
            <person name="Song M."/>
            <person name="Daigneault M."/>
            <person name="Allen-Vercoe E."/>
            <person name="Young S.K."/>
            <person name="Zeng Q."/>
            <person name="Gargeya S."/>
            <person name="Fitzgerald M."/>
            <person name="Haas B."/>
            <person name="Abouelleil A."/>
            <person name="Alvarado L."/>
            <person name="Arachchi H.M."/>
            <person name="Berlin A."/>
            <person name="Brown A."/>
            <person name="Chapman S.B."/>
            <person name="Chen Z."/>
            <person name="Dunbar C."/>
            <person name="Freedman E."/>
            <person name="Gearin G."/>
            <person name="Gellesch M."/>
            <person name="Goldberg J."/>
            <person name="Griggs A."/>
            <person name="Gujja S."/>
            <person name="Heiman D."/>
            <person name="Howarth C."/>
            <person name="Larson L."/>
            <person name="Lui A."/>
            <person name="MacDonald P.J.P."/>
            <person name="Montmayeur A."/>
            <person name="Murphy C."/>
            <person name="Neiman D."/>
            <person name="Pearson M."/>
            <person name="Priest M."/>
            <person name="Roberts A."/>
            <person name="Saif S."/>
            <person name="Shea T."/>
            <person name="Shenoy N."/>
            <person name="Sisk P."/>
            <person name="Stolte C."/>
            <person name="Sykes S."/>
            <person name="Wortman J."/>
            <person name="Nusbaum C."/>
            <person name="Birren B."/>
        </authorList>
    </citation>
    <scope>NUCLEOTIDE SEQUENCE [LARGE SCALE GENOMIC DNA]</scope>
    <source>
        <strain evidence="1 2">WAL-18680</strain>
    </source>
</reference>
<keyword evidence="2" id="KW-1185">Reference proteome</keyword>
<dbReference type="PATRIC" id="fig|742737.3.peg.3875"/>
<dbReference type="RefSeq" id="WP_006781882.1">
    <property type="nucleotide sequence ID" value="NZ_CP040506.1"/>
</dbReference>
<dbReference type="EMBL" id="ADLN01000107">
    <property type="protein sequence ID" value="EHI58127.1"/>
    <property type="molecule type" value="Genomic_DNA"/>
</dbReference>
<sequence>MLPERILVLVPHPDDEALLASGVISRAVSEEKQLWTAIATNGDYLCGDYTKGSRRLAESLAAMSYLGLPKERVLFLGYPDTGMEPEASFLSGLLRETDLENLHTSCASRMTYGITGGKPDFHMEQTGCHGWYHRKGFEEDMDRLMKMVKPQLVITTSRYDIHGDHSALSHFTEQALMRYVLSGYEKPLLWEGLVHSPAGDCRWPVPDGEDSDFTLPDGMEHLPDFLSSWEQRIRIPVLEDDRQAGRKRTAIQMYASALKDEEPEVVRYLLSFAKREELFFEIPYEVTASASCIP</sequence>
<name>G5IK63_9FIRM</name>
<accession>G5IK63</accession>
<dbReference type="SUPFAM" id="SSF102588">
    <property type="entry name" value="LmbE-like"/>
    <property type="match status" value="1"/>
</dbReference>
<dbReference type="PANTHER" id="PTHR12993:SF29">
    <property type="entry name" value="BLR3841 PROTEIN"/>
    <property type="match status" value="1"/>
</dbReference>
<dbReference type="Pfam" id="PF02585">
    <property type="entry name" value="PIG-L"/>
    <property type="match status" value="1"/>
</dbReference>
<proteinExistence type="predicted"/>
<dbReference type="PANTHER" id="PTHR12993">
    <property type="entry name" value="N-ACETYLGLUCOSAMINYL-PHOSPHATIDYLINOSITOL DE-N-ACETYLASE-RELATED"/>
    <property type="match status" value="1"/>
</dbReference>
<dbReference type="InterPro" id="IPR003737">
    <property type="entry name" value="GlcNAc_PI_deacetylase-related"/>
</dbReference>
<dbReference type="HOGENOM" id="CLU_049311_0_0_9"/>
<dbReference type="GO" id="GO:0016811">
    <property type="term" value="F:hydrolase activity, acting on carbon-nitrogen (but not peptide) bonds, in linear amides"/>
    <property type="evidence" value="ECO:0007669"/>
    <property type="project" value="TreeGrafter"/>
</dbReference>
<evidence type="ECO:0000313" key="1">
    <source>
        <dbReference type="EMBL" id="EHI58127.1"/>
    </source>
</evidence>
<dbReference type="Gene3D" id="3.40.50.10320">
    <property type="entry name" value="LmbE-like"/>
    <property type="match status" value="1"/>
</dbReference>
<dbReference type="Proteomes" id="UP000005384">
    <property type="component" value="Unassembled WGS sequence"/>
</dbReference>
<organism evidence="1 2">
    <name type="scientific">Hungatella hathewayi WAL-18680</name>
    <dbReference type="NCBI Taxonomy" id="742737"/>
    <lineage>
        <taxon>Bacteria</taxon>
        <taxon>Bacillati</taxon>
        <taxon>Bacillota</taxon>
        <taxon>Clostridia</taxon>
        <taxon>Lachnospirales</taxon>
        <taxon>Lachnospiraceae</taxon>
        <taxon>Hungatella</taxon>
    </lineage>
</organism>
<dbReference type="OrthoDB" id="9815144at2"/>
<protein>
    <recommendedName>
        <fullName evidence="3">PIG-L family deacetylase</fullName>
    </recommendedName>
</protein>
<dbReference type="AlphaFoldDB" id="G5IK63"/>
<evidence type="ECO:0008006" key="3">
    <source>
        <dbReference type="Google" id="ProtNLM"/>
    </source>
</evidence>
<dbReference type="InterPro" id="IPR024078">
    <property type="entry name" value="LmbE-like_dom_sf"/>
</dbReference>
<gene>
    <name evidence="1" type="ORF">HMPREF9473_03891</name>
</gene>
<comment type="caution">
    <text evidence="1">The sequence shown here is derived from an EMBL/GenBank/DDBJ whole genome shotgun (WGS) entry which is preliminary data.</text>
</comment>